<feature type="signal peptide" evidence="2">
    <location>
        <begin position="1"/>
        <end position="19"/>
    </location>
</feature>
<sequence length="179" mass="18063">MPFRTAAALGLLMTLPAAAQDALAPASTPTEGQAAMIAEIKSPQGESHGTATLAPTPSGMMLVTLDLTGLPPGIRGVHIHETGECSPPDFDSAGGHLADGKEHGTMAENGPHPGDLPNLHVPEGGALMVEFFAAGLTPDLLGDDDGSAIIIHEQPDDYVGQPAGNAGTRVGCGTFAQAE</sequence>
<dbReference type="SUPFAM" id="SSF49329">
    <property type="entry name" value="Cu,Zn superoxide dismutase-like"/>
    <property type="match status" value="1"/>
</dbReference>
<evidence type="ECO:0000256" key="1">
    <source>
        <dbReference type="ARBA" id="ARBA00010457"/>
    </source>
</evidence>
<keyword evidence="2" id="KW-0732">Signal</keyword>
<dbReference type="OrthoDB" id="5431326at2"/>
<evidence type="ECO:0000259" key="3">
    <source>
        <dbReference type="Pfam" id="PF00080"/>
    </source>
</evidence>
<dbReference type="Proteomes" id="UP000293520">
    <property type="component" value="Unassembled WGS sequence"/>
</dbReference>
<evidence type="ECO:0000313" key="4">
    <source>
        <dbReference type="EMBL" id="TBN43924.1"/>
    </source>
</evidence>
<evidence type="ECO:0000256" key="2">
    <source>
        <dbReference type="SAM" id="SignalP"/>
    </source>
</evidence>
<dbReference type="Gene3D" id="2.60.40.200">
    <property type="entry name" value="Superoxide dismutase, copper/zinc binding domain"/>
    <property type="match status" value="1"/>
</dbReference>
<comment type="caution">
    <text evidence="4">The sequence shown here is derived from an EMBL/GenBank/DDBJ whole genome shotgun (WGS) entry which is preliminary data.</text>
</comment>
<name>A0A4Q9G5B0_9RHOB</name>
<dbReference type="EMBL" id="SISK01000001">
    <property type="protein sequence ID" value="TBN43924.1"/>
    <property type="molecule type" value="Genomic_DNA"/>
</dbReference>
<dbReference type="PANTHER" id="PTHR10003">
    <property type="entry name" value="SUPEROXIDE DISMUTASE CU-ZN -RELATED"/>
    <property type="match status" value="1"/>
</dbReference>
<dbReference type="Pfam" id="PF00080">
    <property type="entry name" value="Sod_Cu"/>
    <property type="match status" value="1"/>
</dbReference>
<dbReference type="AlphaFoldDB" id="A0A4Q9G5B0"/>
<dbReference type="GO" id="GO:0005507">
    <property type="term" value="F:copper ion binding"/>
    <property type="evidence" value="ECO:0007669"/>
    <property type="project" value="InterPro"/>
</dbReference>
<dbReference type="InterPro" id="IPR001424">
    <property type="entry name" value="SOD_Cu_Zn_dom"/>
</dbReference>
<organism evidence="4 5">
    <name type="scientific">Paracoccus subflavus</name>
    <dbReference type="NCBI Taxonomy" id="2528244"/>
    <lineage>
        <taxon>Bacteria</taxon>
        <taxon>Pseudomonadati</taxon>
        <taxon>Pseudomonadota</taxon>
        <taxon>Alphaproteobacteria</taxon>
        <taxon>Rhodobacterales</taxon>
        <taxon>Paracoccaceae</taxon>
        <taxon>Paracoccus</taxon>
    </lineage>
</organism>
<accession>A0A4Q9G5B0</accession>
<dbReference type="InterPro" id="IPR024134">
    <property type="entry name" value="SOD_Cu/Zn_/chaperone"/>
</dbReference>
<evidence type="ECO:0000313" key="5">
    <source>
        <dbReference type="Proteomes" id="UP000293520"/>
    </source>
</evidence>
<dbReference type="GO" id="GO:0006801">
    <property type="term" value="P:superoxide metabolic process"/>
    <property type="evidence" value="ECO:0007669"/>
    <property type="project" value="InterPro"/>
</dbReference>
<keyword evidence="5" id="KW-1185">Reference proteome</keyword>
<proteinExistence type="inferred from homology"/>
<comment type="similarity">
    <text evidence="1">Belongs to the Cu-Zn superoxide dismutase family.</text>
</comment>
<protein>
    <submittedName>
        <fullName evidence="4">Superoxide dismutase family protein</fullName>
    </submittedName>
</protein>
<reference evidence="4 5" key="1">
    <citation type="submission" date="2019-02" db="EMBL/GenBank/DDBJ databases">
        <title>Paracoccus subflavus sp. nov., isolated from marine sediment of the Pacific Ocean.</title>
        <authorList>
            <person name="Zhang G."/>
        </authorList>
    </citation>
    <scope>NUCLEOTIDE SEQUENCE [LARGE SCALE GENOMIC DNA]</scope>
    <source>
        <strain evidence="4 5">GY0581</strain>
    </source>
</reference>
<dbReference type="RefSeq" id="WP_130989625.1">
    <property type="nucleotide sequence ID" value="NZ_SISK01000001.1"/>
</dbReference>
<gene>
    <name evidence="4" type="ORF">EYE42_02040</name>
</gene>
<feature type="chain" id="PRO_5020275777" evidence="2">
    <location>
        <begin position="20"/>
        <end position="179"/>
    </location>
</feature>
<feature type="domain" description="Superoxide dismutase copper/zinc binding" evidence="3">
    <location>
        <begin position="48"/>
        <end position="174"/>
    </location>
</feature>
<dbReference type="InterPro" id="IPR036423">
    <property type="entry name" value="SOD-like_Cu/Zn_dom_sf"/>
</dbReference>